<proteinExistence type="predicted"/>
<accession>A0ABT3RF21</accession>
<dbReference type="RefSeq" id="WP_266051907.1">
    <property type="nucleotide sequence ID" value="NZ_JAPFQO010000004.1"/>
</dbReference>
<evidence type="ECO:0000313" key="3">
    <source>
        <dbReference type="EMBL" id="MCX2739840.1"/>
    </source>
</evidence>
<organism evidence="3 4">
    <name type="scientific">Pontibacter anaerobius</name>
    <dbReference type="NCBI Taxonomy" id="2993940"/>
    <lineage>
        <taxon>Bacteria</taxon>
        <taxon>Pseudomonadati</taxon>
        <taxon>Bacteroidota</taxon>
        <taxon>Cytophagia</taxon>
        <taxon>Cytophagales</taxon>
        <taxon>Hymenobacteraceae</taxon>
        <taxon>Pontibacter</taxon>
    </lineage>
</organism>
<keyword evidence="2" id="KW-1133">Transmembrane helix</keyword>
<keyword evidence="2" id="KW-0472">Membrane</keyword>
<protein>
    <recommendedName>
        <fullName evidence="5">Outer membrane protein beta-barrel domain-containing protein</fullName>
    </recommendedName>
</protein>
<evidence type="ECO:0008006" key="5">
    <source>
        <dbReference type="Google" id="ProtNLM"/>
    </source>
</evidence>
<reference evidence="3 4" key="1">
    <citation type="submission" date="2022-11" db="EMBL/GenBank/DDBJ databases">
        <title>The characterization of three novel Bacteroidetes species and genomic analysis of their roles in tidal elemental geochemical cycles.</title>
        <authorList>
            <person name="Ma K.-J."/>
        </authorList>
    </citation>
    <scope>NUCLEOTIDE SEQUENCE [LARGE SCALE GENOMIC DNA]</scope>
    <source>
        <strain evidence="3 4">M82</strain>
    </source>
</reference>
<feature type="compositionally biased region" description="Basic and acidic residues" evidence="1">
    <location>
        <begin position="122"/>
        <end position="141"/>
    </location>
</feature>
<name>A0ABT3RF21_9BACT</name>
<dbReference type="EMBL" id="JAPFQO010000004">
    <property type="protein sequence ID" value="MCX2739840.1"/>
    <property type="molecule type" value="Genomic_DNA"/>
</dbReference>
<keyword evidence="4" id="KW-1185">Reference proteome</keyword>
<evidence type="ECO:0000256" key="1">
    <source>
        <dbReference type="SAM" id="MobiDB-lite"/>
    </source>
</evidence>
<sequence>MNTDNMPDDELDKLFRKSADSFDPPFDPEAWKAMEKKLDHAPGGHRWWYSYLYPLLLILLTGTGIAVFKFLTEPTDAPEEVQMAVETQPERGSKHGVNSTETEKGLSPGGKEEPILTEPEGSELRGEVALKSVKESREKNTLQRVSPPAAGNSLPARMSFAGSLAPISTQLPQPPALPLAVAREKQKPQPDSSSLIQERKRRSKFLSSLQITLLAAPDVTTVKFTEPDAISTNTGLLVAIPLTNRFSVVTGVLWADKVYKAKPDDYAPSPDYWDGQKNPSSIDAACRVLDLPLNIRYKLFEGEKSVVSMQAGLSSYIMLDEEYTYNYTYGTKPYSKTKEISHENEHWLGIQNISASYNRKLSPALSVGVEPFVKIPLSGIGNGNVKLTSAGIFITASYTIPLKR</sequence>
<comment type="caution">
    <text evidence="3">The sequence shown here is derived from an EMBL/GenBank/DDBJ whole genome shotgun (WGS) entry which is preliminary data.</text>
</comment>
<feature type="transmembrane region" description="Helical" evidence="2">
    <location>
        <begin position="51"/>
        <end position="71"/>
    </location>
</feature>
<gene>
    <name evidence="3" type="ORF">OO017_07790</name>
</gene>
<dbReference type="Proteomes" id="UP001207228">
    <property type="component" value="Unassembled WGS sequence"/>
</dbReference>
<keyword evidence="2" id="KW-0812">Transmembrane</keyword>
<feature type="region of interest" description="Disordered" evidence="1">
    <location>
        <begin position="87"/>
        <end position="153"/>
    </location>
</feature>
<evidence type="ECO:0000256" key="2">
    <source>
        <dbReference type="SAM" id="Phobius"/>
    </source>
</evidence>
<evidence type="ECO:0000313" key="4">
    <source>
        <dbReference type="Proteomes" id="UP001207228"/>
    </source>
</evidence>